<dbReference type="Pfam" id="PF14737">
    <property type="entry name" value="DUF4470"/>
    <property type="match status" value="1"/>
</dbReference>
<feature type="compositionally biased region" description="Polar residues" evidence="2">
    <location>
        <begin position="336"/>
        <end position="346"/>
    </location>
</feature>
<protein>
    <recommendedName>
        <fullName evidence="3">DUF4470 domain-containing protein</fullName>
    </recommendedName>
</protein>
<reference evidence="4" key="1">
    <citation type="journal article" date="2020" name="Stud. Mycol.">
        <title>101 Dothideomycetes genomes: a test case for predicting lifestyles and emergence of pathogens.</title>
        <authorList>
            <person name="Haridas S."/>
            <person name="Albert R."/>
            <person name="Binder M."/>
            <person name="Bloem J."/>
            <person name="Labutti K."/>
            <person name="Salamov A."/>
            <person name="Andreopoulos B."/>
            <person name="Baker S."/>
            <person name="Barry K."/>
            <person name="Bills G."/>
            <person name="Bluhm B."/>
            <person name="Cannon C."/>
            <person name="Castanera R."/>
            <person name="Culley D."/>
            <person name="Daum C."/>
            <person name="Ezra D."/>
            <person name="Gonzalez J."/>
            <person name="Henrissat B."/>
            <person name="Kuo A."/>
            <person name="Liang C."/>
            <person name="Lipzen A."/>
            <person name="Lutzoni F."/>
            <person name="Magnuson J."/>
            <person name="Mondo S."/>
            <person name="Nolan M."/>
            <person name="Ohm R."/>
            <person name="Pangilinan J."/>
            <person name="Park H.-J."/>
            <person name="Ramirez L."/>
            <person name="Alfaro M."/>
            <person name="Sun H."/>
            <person name="Tritt A."/>
            <person name="Yoshinaga Y."/>
            <person name="Zwiers L.-H."/>
            <person name="Turgeon B."/>
            <person name="Goodwin S."/>
            <person name="Spatafora J."/>
            <person name="Crous P."/>
            <person name="Grigoriev I."/>
        </authorList>
    </citation>
    <scope>NUCLEOTIDE SEQUENCE</scope>
    <source>
        <strain evidence="4">CBS 109.77</strain>
    </source>
</reference>
<dbReference type="OrthoDB" id="3788392at2759"/>
<dbReference type="EMBL" id="MU001812">
    <property type="protein sequence ID" value="KAF2797194.1"/>
    <property type="molecule type" value="Genomic_DNA"/>
</dbReference>
<keyword evidence="5" id="KW-1185">Reference proteome</keyword>
<feature type="region of interest" description="Disordered" evidence="2">
    <location>
        <begin position="336"/>
        <end position="364"/>
    </location>
</feature>
<dbReference type="Gene3D" id="1.25.40.10">
    <property type="entry name" value="Tetratricopeptide repeat domain"/>
    <property type="match status" value="1"/>
</dbReference>
<dbReference type="Proteomes" id="UP000799757">
    <property type="component" value="Unassembled WGS sequence"/>
</dbReference>
<name>A0A6A6XLT7_9PLEO</name>
<dbReference type="InterPro" id="IPR011990">
    <property type="entry name" value="TPR-like_helical_dom_sf"/>
</dbReference>
<evidence type="ECO:0000256" key="1">
    <source>
        <dbReference type="PROSITE-ProRule" id="PRU00339"/>
    </source>
</evidence>
<evidence type="ECO:0000313" key="4">
    <source>
        <dbReference type="EMBL" id="KAF2797194.1"/>
    </source>
</evidence>
<sequence>MQNSTSDHSASEKALERGRALYKKGDLVEAKTSFKEAARLSPKDAVSLSNLSAVEFELGNYVGCSLFSQKALHLLEGQEAQSNQPMQQKIRLRLAKAYLHSLKLHDAASVVTKIDPSDARSAIELSLSQTQLSRKQFPDENALRSLILDRIPRYRPALQDEPEYFSVGHDAPESIITESMFSSSDRDIACLFCGIGDARNLLLTLAFINAVEKKKLSSKKFHFTILDLKPAVLARDLLLFQLLSDVATESEMETQETLVTLSYMFGAQVMPQWAFNRLQQSINAVLSHLEKNDVDVMGIFYIPQTVRSQIRHHLQAWKRAPEPWYTAARLRELALDQSSQRQTNEDGPSAEVGNTIPPGCEDSSPDAQAFRNMGVMLPHMELLEKHEPRLAKLFVAYSKIPTNAALQKVTLYLDKEWQPNVTLVDLDYEHKREGKCRPLMDFRPHEVARDLFGYLPLAIVGRTQGVLNHFIVFFKFIANALGPIQSRITVEFVQGEMIDSFERLHHGLLRTQHTKFDKLDPSTFPNKFDAIHMSNIPDYIGGPLTTFLHGLPLLRDKDSSEMTSYVIRNIPVWTTHDHFLAEYLLLGNRPQIYSNFGTILSDKSKATENTLNGTLIDGGGCIMGLGFNWKRGHSFPLPWGKLMVRQEVKRWLYAHFLKLCLPFERRKQGNDLVMAPLNMTTFFHLVTHLFKVGYPAHWLSEMLAQLCEGEILTTARAPSTLISGVDQVQRVYSPQKICIQPFMAEFMTLMAVWRPLFPFGLCLPREILPPLRAIKEYKITFPPRYPPPTDLERLHFVLVLKHTSYEVEQNLRKALLDTATYTTETSEPCIHVISTFRWDTASSTATFWLDEETVGNILAECDWEAYIWRSDTWLVALGPVFLEEENALVRGGSLI</sequence>
<dbReference type="AlphaFoldDB" id="A0A6A6XLT7"/>
<dbReference type="InterPro" id="IPR027974">
    <property type="entry name" value="DUF4470"/>
</dbReference>
<evidence type="ECO:0000313" key="5">
    <source>
        <dbReference type="Proteomes" id="UP000799757"/>
    </source>
</evidence>
<dbReference type="InterPro" id="IPR019734">
    <property type="entry name" value="TPR_rpt"/>
</dbReference>
<dbReference type="SUPFAM" id="SSF48452">
    <property type="entry name" value="TPR-like"/>
    <property type="match status" value="1"/>
</dbReference>
<evidence type="ECO:0000256" key="2">
    <source>
        <dbReference type="SAM" id="MobiDB-lite"/>
    </source>
</evidence>
<feature type="repeat" description="TPR" evidence="1">
    <location>
        <begin position="11"/>
        <end position="44"/>
    </location>
</feature>
<evidence type="ECO:0000259" key="3">
    <source>
        <dbReference type="Pfam" id="PF14737"/>
    </source>
</evidence>
<feature type="domain" description="DUF4470" evidence="3">
    <location>
        <begin position="168"/>
        <end position="265"/>
    </location>
</feature>
<gene>
    <name evidence="4" type="ORF">K505DRAFT_298827</name>
</gene>
<accession>A0A6A6XLT7</accession>
<keyword evidence="1" id="KW-0802">TPR repeat</keyword>
<proteinExistence type="predicted"/>
<organism evidence="4 5">
    <name type="scientific">Melanomma pulvis-pyrius CBS 109.77</name>
    <dbReference type="NCBI Taxonomy" id="1314802"/>
    <lineage>
        <taxon>Eukaryota</taxon>
        <taxon>Fungi</taxon>
        <taxon>Dikarya</taxon>
        <taxon>Ascomycota</taxon>
        <taxon>Pezizomycotina</taxon>
        <taxon>Dothideomycetes</taxon>
        <taxon>Pleosporomycetidae</taxon>
        <taxon>Pleosporales</taxon>
        <taxon>Melanommataceae</taxon>
        <taxon>Melanomma</taxon>
    </lineage>
</organism>
<dbReference type="PROSITE" id="PS50005">
    <property type="entry name" value="TPR"/>
    <property type="match status" value="1"/>
</dbReference>